<dbReference type="InterPro" id="IPR034122">
    <property type="entry name" value="Retropepsin-like_bacterial"/>
</dbReference>
<dbReference type="Pfam" id="PF13511">
    <property type="entry name" value="DUF4124"/>
    <property type="match status" value="1"/>
</dbReference>
<dbReference type="InterPro" id="IPR025392">
    <property type="entry name" value="DUF4124"/>
</dbReference>
<evidence type="ECO:0000256" key="1">
    <source>
        <dbReference type="SAM" id="MobiDB-lite"/>
    </source>
</evidence>
<dbReference type="Gene3D" id="2.40.70.10">
    <property type="entry name" value="Acid Proteases"/>
    <property type="match status" value="1"/>
</dbReference>
<evidence type="ECO:0000259" key="3">
    <source>
        <dbReference type="Pfam" id="PF13511"/>
    </source>
</evidence>
<dbReference type="GO" id="GO:0006508">
    <property type="term" value="P:proteolysis"/>
    <property type="evidence" value="ECO:0007669"/>
    <property type="project" value="UniProtKB-KW"/>
</dbReference>
<feature type="region of interest" description="Disordered" evidence="1">
    <location>
        <begin position="229"/>
        <end position="252"/>
    </location>
</feature>
<keyword evidence="2" id="KW-0732">Signal</keyword>
<dbReference type="EMBL" id="FTMN01000004">
    <property type="protein sequence ID" value="SIQ38867.1"/>
    <property type="molecule type" value="Genomic_DNA"/>
</dbReference>
<protein>
    <submittedName>
        <fullName evidence="4">Gag-polyprotein putative aspartyl protease</fullName>
    </submittedName>
</protein>
<keyword evidence="4" id="KW-0645">Protease</keyword>
<feature type="domain" description="DUF4124" evidence="3">
    <location>
        <begin position="13"/>
        <end position="64"/>
    </location>
</feature>
<evidence type="ECO:0000313" key="4">
    <source>
        <dbReference type="EMBL" id="SIQ38867.1"/>
    </source>
</evidence>
<sequence length="252" mass="28095">MKRKAIFSTALVMLVCVSTPSHAQVYHYVDKNGKKVFVDRKSQIPDEYRDQLEVREQSTRRSRAVTGPAVAADDSLATHKAKLESFMESLEMPVTIRGNSVIVPVNVLYGNARFNLDLVLDTGASKTVVHADKLSHVNVFTTPAGNARIADGAVIETRNLMFDEVKIGPYTSRSVSVSVIDHKAQVGYDGLLGMDFLRSAKYDIDFDRELIVWQRDDYRKAQEQLAEVERRMAEEKEAAAQSADSAQPETSQ</sequence>
<dbReference type="GO" id="GO:0008233">
    <property type="term" value="F:peptidase activity"/>
    <property type="evidence" value="ECO:0007669"/>
    <property type="project" value="UniProtKB-KW"/>
</dbReference>
<evidence type="ECO:0000256" key="2">
    <source>
        <dbReference type="SAM" id="SignalP"/>
    </source>
</evidence>
<keyword evidence="5" id="KW-1185">Reference proteome</keyword>
<feature type="compositionally biased region" description="Basic and acidic residues" evidence="1">
    <location>
        <begin position="229"/>
        <end position="238"/>
    </location>
</feature>
<dbReference type="STRING" id="49186.SAMN05421647_104183"/>
<dbReference type="eggNOG" id="COG3577">
    <property type="taxonomic scope" value="Bacteria"/>
</dbReference>
<dbReference type="RefSeq" id="WP_076462779.1">
    <property type="nucleotide sequence ID" value="NZ_FTMN01000004.1"/>
</dbReference>
<organism evidence="4 5">
    <name type="scientific">Marinobacterium stanieri</name>
    <dbReference type="NCBI Taxonomy" id="49186"/>
    <lineage>
        <taxon>Bacteria</taxon>
        <taxon>Pseudomonadati</taxon>
        <taxon>Pseudomonadota</taxon>
        <taxon>Gammaproteobacteria</taxon>
        <taxon>Oceanospirillales</taxon>
        <taxon>Oceanospirillaceae</taxon>
        <taxon>Marinobacterium</taxon>
    </lineage>
</organism>
<accession>A0A1N6SCZ4</accession>
<feature type="signal peptide" evidence="2">
    <location>
        <begin position="1"/>
        <end position="23"/>
    </location>
</feature>
<keyword evidence="4" id="KW-0378">Hydrolase</keyword>
<name>A0A1N6SCZ4_9GAMM</name>
<dbReference type="AlphaFoldDB" id="A0A1N6SCZ4"/>
<reference evidence="4 5" key="1">
    <citation type="submission" date="2017-01" db="EMBL/GenBank/DDBJ databases">
        <authorList>
            <person name="Mah S.A."/>
            <person name="Swanson W.J."/>
            <person name="Moy G.W."/>
            <person name="Vacquier V.D."/>
        </authorList>
    </citation>
    <scope>NUCLEOTIDE SEQUENCE [LARGE SCALE GENOMIC DNA]</scope>
    <source>
        <strain evidence="4 5">DSM 7027</strain>
    </source>
</reference>
<proteinExistence type="predicted"/>
<dbReference type="Proteomes" id="UP000186895">
    <property type="component" value="Unassembled WGS sequence"/>
</dbReference>
<feature type="chain" id="PRO_5012410490" evidence="2">
    <location>
        <begin position="24"/>
        <end position="252"/>
    </location>
</feature>
<dbReference type="InterPro" id="IPR021109">
    <property type="entry name" value="Peptidase_aspartic_dom_sf"/>
</dbReference>
<feature type="compositionally biased region" description="Polar residues" evidence="1">
    <location>
        <begin position="242"/>
        <end position="252"/>
    </location>
</feature>
<dbReference type="SUPFAM" id="SSF50630">
    <property type="entry name" value="Acid proteases"/>
    <property type="match status" value="1"/>
</dbReference>
<dbReference type="Pfam" id="PF13650">
    <property type="entry name" value="Asp_protease_2"/>
    <property type="match status" value="1"/>
</dbReference>
<gene>
    <name evidence="4" type="ORF">SAMN05421647_104183</name>
</gene>
<dbReference type="CDD" id="cd05483">
    <property type="entry name" value="retropepsin_like_bacteria"/>
    <property type="match status" value="1"/>
</dbReference>
<evidence type="ECO:0000313" key="5">
    <source>
        <dbReference type="Proteomes" id="UP000186895"/>
    </source>
</evidence>